<accession>R7UP23</accession>
<evidence type="ECO:0000313" key="4">
    <source>
        <dbReference type="Proteomes" id="UP000014760"/>
    </source>
</evidence>
<dbReference type="EnsemblMetazoa" id="CapteT203891">
    <property type="protein sequence ID" value="CapteP203891"/>
    <property type="gene ID" value="CapteG203891"/>
</dbReference>
<evidence type="ECO:0000256" key="1">
    <source>
        <dbReference type="SAM" id="Phobius"/>
    </source>
</evidence>
<proteinExistence type="predicted"/>
<reference evidence="2 4" key="2">
    <citation type="journal article" date="2013" name="Nature">
        <title>Insights into bilaterian evolution from three spiralian genomes.</title>
        <authorList>
            <person name="Simakov O."/>
            <person name="Marletaz F."/>
            <person name="Cho S.J."/>
            <person name="Edsinger-Gonzales E."/>
            <person name="Havlak P."/>
            <person name="Hellsten U."/>
            <person name="Kuo D.H."/>
            <person name="Larsson T."/>
            <person name="Lv J."/>
            <person name="Arendt D."/>
            <person name="Savage R."/>
            <person name="Osoegawa K."/>
            <person name="de Jong P."/>
            <person name="Grimwood J."/>
            <person name="Chapman J.A."/>
            <person name="Shapiro H."/>
            <person name="Aerts A."/>
            <person name="Otillar R.P."/>
            <person name="Terry A.Y."/>
            <person name="Boore J.L."/>
            <person name="Grigoriev I.V."/>
            <person name="Lindberg D.R."/>
            <person name="Seaver E.C."/>
            <person name="Weisblat D.A."/>
            <person name="Putnam N.H."/>
            <person name="Rokhsar D.S."/>
        </authorList>
    </citation>
    <scope>NUCLEOTIDE SEQUENCE</scope>
    <source>
        <strain evidence="2 4">I ESC-2004</strain>
    </source>
</reference>
<evidence type="ECO:0000313" key="2">
    <source>
        <dbReference type="EMBL" id="ELU07863.1"/>
    </source>
</evidence>
<name>R7UP23_CAPTE</name>
<keyword evidence="1" id="KW-0472">Membrane</keyword>
<organism evidence="2">
    <name type="scientific">Capitella teleta</name>
    <name type="common">Polychaete worm</name>
    <dbReference type="NCBI Taxonomy" id="283909"/>
    <lineage>
        <taxon>Eukaryota</taxon>
        <taxon>Metazoa</taxon>
        <taxon>Spiralia</taxon>
        <taxon>Lophotrochozoa</taxon>
        <taxon>Annelida</taxon>
        <taxon>Polychaeta</taxon>
        <taxon>Sedentaria</taxon>
        <taxon>Scolecida</taxon>
        <taxon>Capitellidae</taxon>
        <taxon>Capitella</taxon>
    </lineage>
</organism>
<feature type="transmembrane region" description="Helical" evidence="1">
    <location>
        <begin position="202"/>
        <end position="227"/>
    </location>
</feature>
<dbReference type="HOGENOM" id="CLU_1086811_0_0_1"/>
<dbReference type="AlphaFoldDB" id="R7UP23"/>
<reference evidence="4" key="1">
    <citation type="submission" date="2012-12" db="EMBL/GenBank/DDBJ databases">
        <authorList>
            <person name="Hellsten U."/>
            <person name="Grimwood J."/>
            <person name="Chapman J.A."/>
            <person name="Shapiro H."/>
            <person name="Aerts A."/>
            <person name="Otillar R.P."/>
            <person name="Terry A.Y."/>
            <person name="Boore J.L."/>
            <person name="Simakov O."/>
            <person name="Marletaz F."/>
            <person name="Cho S.-J."/>
            <person name="Edsinger-Gonzales E."/>
            <person name="Havlak P."/>
            <person name="Kuo D.-H."/>
            <person name="Larsson T."/>
            <person name="Lv J."/>
            <person name="Arendt D."/>
            <person name="Savage R."/>
            <person name="Osoegawa K."/>
            <person name="de Jong P."/>
            <person name="Lindberg D.R."/>
            <person name="Seaver E.C."/>
            <person name="Weisblat D.A."/>
            <person name="Putnam N.H."/>
            <person name="Grigoriev I.V."/>
            <person name="Rokhsar D.S."/>
        </authorList>
    </citation>
    <scope>NUCLEOTIDE SEQUENCE</scope>
    <source>
        <strain evidence="4">I ESC-2004</strain>
    </source>
</reference>
<keyword evidence="1" id="KW-1133">Transmembrane helix</keyword>
<dbReference type="EMBL" id="KB299568">
    <property type="protein sequence ID" value="ELU07863.1"/>
    <property type="molecule type" value="Genomic_DNA"/>
</dbReference>
<gene>
    <name evidence="2" type="ORF">CAPTEDRAFT_203891</name>
</gene>
<keyword evidence="1" id="KW-0812">Transmembrane</keyword>
<sequence length="256" mass="28124">MAEHRCTHCAMMRTACRTHIAADDEDVCVRLTCDPNMGVAHPLILIGIITCVDWGCALDCLFCADLHLHQSNPFLQPLFADQTDSKCQNPDDATHRLSCLDSCQRFHGNITASSLHGKLSISATVRSCSISRTTEGCQAAEASSTDLMQLGQAQLTWVPGLTDLEFHGDICTCKSDGCLAECADYIFTLKLPLMNQSVCISWVMLCIAAISVLAFLSVIGACVWCCCCRKSNIHRDSLGRYVEKTEDKREIVILKK</sequence>
<protein>
    <submittedName>
        <fullName evidence="2 3">Uncharacterized protein</fullName>
    </submittedName>
</protein>
<dbReference type="Proteomes" id="UP000014760">
    <property type="component" value="Unassembled WGS sequence"/>
</dbReference>
<keyword evidence="4" id="KW-1185">Reference proteome</keyword>
<reference evidence="3" key="3">
    <citation type="submission" date="2015-06" db="UniProtKB">
        <authorList>
            <consortium name="EnsemblMetazoa"/>
        </authorList>
    </citation>
    <scope>IDENTIFICATION</scope>
</reference>
<evidence type="ECO:0000313" key="3">
    <source>
        <dbReference type="EnsemblMetazoa" id="CapteP203891"/>
    </source>
</evidence>
<dbReference type="EMBL" id="AMQN01006936">
    <property type="status" value="NOT_ANNOTATED_CDS"/>
    <property type="molecule type" value="Genomic_DNA"/>
</dbReference>